<feature type="region of interest" description="Disordered" evidence="6">
    <location>
        <begin position="1"/>
        <end position="21"/>
    </location>
</feature>
<dbReference type="EMBL" id="FNSV01000005">
    <property type="protein sequence ID" value="SED53312.1"/>
    <property type="molecule type" value="Genomic_DNA"/>
</dbReference>
<evidence type="ECO:0000256" key="6">
    <source>
        <dbReference type="SAM" id="MobiDB-lite"/>
    </source>
</evidence>
<evidence type="ECO:0000256" key="2">
    <source>
        <dbReference type="ARBA" id="ARBA00022475"/>
    </source>
</evidence>
<feature type="transmembrane region" description="Helical" evidence="7">
    <location>
        <begin position="310"/>
        <end position="329"/>
    </location>
</feature>
<feature type="transmembrane region" description="Helical" evidence="7">
    <location>
        <begin position="98"/>
        <end position="124"/>
    </location>
</feature>
<dbReference type="InterPro" id="IPR001851">
    <property type="entry name" value="ABC_transp_permease"/>
</dbReference>
<proteinExistence type="predicted"/>
<dbReference type="OrthoDB" id="3468954at2"/>
<feature type="transmembrane region" description="Helical" evidence="7">
    <location>
        <begin position="285"/>
        <end position="304"/>
    </location>
</feature>
<dbReference type="CDD" id="cd06579">
    <property type="entry name" value="TM_PBP1_transp_AraH_like"/>
    <property type="match status" value="1"/>
</dbReference>
<keyword evidence="3 7" id="KW-0812">Transmembrane</keyword>
<dbReference type="Proteomes" id="UP000183561">
    <property type="component" value="Unassembled WGS sequence"/>
</dbReference>
<evidence type="ECO:0000256" key="7">
    <source>
        <dbReference type="SAM" id="Phobius"/>
    </source>
</evidence>
<feature type="transmembrane region" description="Helical" evidence="7">
    <location>
        <begin position="67"/>
        <end position="86"/>
    </location>
</feature>
<organism evidence="8 9">
    <name type="scientific">Rhodococcus koreensis</name>
    <dbReference type="NCBI Taxonomy" id="99653"/>
    <lineage>
        <taxon>Bacteria</taxon>
        <taxon>Bacillati</taxon>
        <taxon>Actinomycetota</taxon>
        <taxon>Actinomycetes</taxon>
        <taxon>Mycobacteriales</taxon>
        <taxon>Nocardiaceae</taxon>
        <taxon>Rhodococcus</taxon>
    </lineage>
</organism>
<feature type="transmembrane region" description="Helical" evidence="7">
    <location>
        <begin position="34"/>
        <end position="55"/>
    </location>
</feature>
<reference evidence="9" key="1">
    <citation type="submission" date="2016-10" db="EMBL/GenBank/DDBJ databases">
        <authorList>
            <person name="Varghese N."/>
            <person name="Submissions S."/>
        </authorList>
    </citation>
    <scope>NUCLEOTIDE SEQUENCE [LARGE SCALE GENOMIC DNA]</scope>
    <source>
        <strain evidence="9">DSM 44498</strain>
    </source>
</reference>
<evidence type="ECO:0000313" key="8">
    <source>
        <dbReference type="EMBL" id="SED53312.1"/>
    </source>
</evidence>
<evidence type="ECO:0000256" key="5">
    <source>
        <dbReference type="ARBA" id="ARBA00023136"/>
    </source>
</evidence>
<keyword evidence="9" id="KW-1185">Reference proteome</keyword>
<comment type="subcellular location">
    <subcellularLocation>
        <location evidence="1">Cell membrane</location>
        <topology evidence="1">Multi-pass membrane protein</topology>
    </subcellularLocation>
</comment>
<evidence type="ECO:0000256" key="1">
    <source>
        <dbReference type="ARBA" id="ARBA00004651"/>
    </source>
</evidence>
<evidence type="ECO:0000313" key="9">
    <source>
        <dbReference type="Proteomes" id="UP000183561"/>
    </source>
</evidence>
<keyword evidence="4 7" id="KW-1133">Transmembrane helix</keyword>
<dbReference type="PANTHER" id="PTHR32196">
    <property type="entry name" value="ABC TRANSPORTER PERMEASE PROTEIN YPHD-RELATED-RELATED"/>
    <property type="match status" value="1"/>
</dbReference>
<feature type="transmembrane region" description="Helical" evidence="7">
    <location>
        <begin position="229"/>
        <end position="248"/>
    </location>
</feature>
<keyword evidence="5 7" id="KW-0472">Membrane</keyword>
<feature type="transmembrane region" description="Helical" evidence="7">
    <location>
        <begin position="260"/>
        <end position="278"/>
    </location>
</feature>
<dbReference type="GO" id="GO:0005886">
    <property type="term" value="C:plasma membrane"/>
    <property type="evidence" value="ECO:0007669"/>
    <property type="project" value="UniProtKB-SubCell"/>
</dbReference>
<feature type="transmembrane region" description="Helical" evidence="7">
    <location>
        <begin position="171"/>
        <end position="200"/>
    </location>
</feature>
<feature type="compositionally biased region" description="Pro residues" evidence="6">
    <location>
        <begin position="1"/>
        <end position="15"/>
    </location>
</feature>
<name>A0A1H5BFJ4_9NOCA</name>
<evidence type="ECO:0000256" key="3">
    <source>
        <dbReference type="ARBA" id="ARBA00022692"/>
    </source>
</evidence>
<gene>
    <name evidence="8" type="ORF">SAMN04490239_8666</name>
</gene>
<dbReference type="PANTHER" id="PTHR32196:SF72">
    <property type="entry name" value="RIBOSE IMPORT PERMEASE PROTEIN RBSC"/>
    <property type="match status" value="1"/>
</dbReference>
<dbReference type="Pfam" id="PF02653">
    <property type="entry name" value="BPD_transp_2"/>
    <property type="match status" value="1"/>
</dbReference>
<protein>
    <submittedName>
        <fullName evidence="8">Ribose ABC transporter membrane protein</fullName>
    </submittedName>
</protein>
<accession>A0A1H5BFJ4</accession>
<dbReference type="RefSeq" id="WP_072941679.1">
    <property type="nucleotide sequence ID" value="NZ_FNSV01000005.1"/>
</dbReference>
<feature type="transmembrane region" description="Helical" evidence="7">
    <location>
        <begin position="131"/>
        <end position="151"/>
    </location>
</feature>
<evidence type="ECO:0000256" key="4">
    <source>
        <dbReference type="ARBA" id="ARBA00022989"/>
    </source>
</evidence>
<sequence>MTTPLPSPTLPAAPHRPPRTNGIRHHVTALADRLGVALALIVLIAVFSAVAPYFLSVDNLFDVARQISVTAILGAGLTFVIMTGGIDLSVGSAVGVTAFVAVALSVNGAPAPVALLGALAAGLVIGLINGVLVAGLGLASFIVTLAALTYLRGVTYVGTDGKTLFSTDLGYAVLGHGALLGVPIPVLVMAAVFAGGRYLLNRTVFGRWVRAVGGNAEAARLAGIPVRRVLTTVYVISGICAAVGGIIASARLQSAVPDLGAGYELSAIAAVVLGGTSLMGGRGSLIGTLVGAAIIGVLVNGMTLLDVSTFYQQIIQGAVIVLAVALDRLRIKSSGTQHA</sequence>
<dbReference type="AlphaFoldDB" id="A0A1H5BFJ4"/>
<keyword evidence="2" id="KW-1003">Cell membrane</keyword>
<dbReference type="GO" id="GO:0022857">
    <property type="term" value="F:transmembrane transporter activity"/>
    <property type="evidence" value="ECO:0007669"/>
    <property type="project" value="InterPro"/>
</dbReference>